<keyword evidence="2" id="KW-1185">Reference proteome</keyword>
<gene>
    <name evidence="1" type="ORF">C8D86_1534</name>
</gene>
<reference evidence="1 2" key="1">
    <citation type="submission" date="2018-07" db="EMBL/GenBank/DDBJ databases">
        <title>Genomic Encyclopedia of Type Strains, Phase IV (KMG-IV): sequencing the most valuable type-strain genomes for metagenomic binning, comparative biology and taxonomic classification.</title>
        <authorList>
            <person name="Goeker M."/>
        </authorList>
    </citation>
    <scope>NUCLEOTIDE SEQUENCE [LARGE SCALE GENOMIC DNA]</scope>
    <source>
        <strain evidence="1 2">DSM 16500</strain>
    </source>
</reference>
<protein>
    <submittedName>
        <fullName evidence="1">Uncharacterized protein</fullName>
    </submittedName>
</protein>
<name>A0A370FYE6_9COXI</name>
<organism evidence="1 2">
    <name type="scientific">Aquicella lusitana</name>
    <dbReference type="NCBI Taxonomy" id="254246"/>
    <lineage>
        <taxon>Bacteria</taxon>
        <taxon>Pseudomonadati</taxon>
        <taxon>Pseudomonadota</taxon>
        <taxon>Gammaproteobacteria</taxon>
        <taxon>Legionellales</taxon>
        <taxon>Coxiellaceae</taxon>
        <taxon>Aquicella</taxon>
    </lineage>
</organism>
<dbReference type="Proteomes" id="UP000254720">
    <property type="component" value="Unassembled WGS sequence"/>
</dbReference>
<dbReference type="AlphaFoldDB" id="A0A370FYE6"/>
<sequence>MNDRQLDERQLIESLERTAYTTGAGANCFFQGFIHTLCVQPPEVIENMSKFPGPHKLIEVFNREAPEIEVKSMKDLLVIANAMHPLEREIIFGHLMRMTLNELDLKSPTPESTPLKLEKESIIFPPHAIAFSHAFGFSYDEYTHIDEAKDMPAHLKNDIVGNKFYRVRYPLEGSVGTISLRLKSCHFEVGGLTPDQVENHQKKIKPEMLKSNENRPEMPGARYYEEPSPDSDCAIKNAKVSFSEAISQTIAALRERPGQHLHLLLKETPSPRRLRF</sequence>
<dbReference type="RefSeq" id="WP_114835517.1">
    <property type="nucleotide sequence ID" value="NZ_LR699114.1"/>
</dbReference>
<accession>A0A370FYE6</accession>
<evidence type="ECO:0000313" key="1">
    <source>
        <dbReference type="EMBL" id="RDI36647.1"/>
    </source>
</evidence>
<proteinExistence type="predicted"/>
<evidence type="ECO:0000313" key="2">
    <source>
        <dbReference type="Proteomes" id="UP000254720"/>
    </source>
</evidence>
<dbReference type="EMBL" id="QQAX01000053">
    <property type="protein sequence ID" value="RDI36647.1"/>
    <property type="molecule type" value="Genomic_DNA"/>
</dbReference>
<comment type="caution">
    <text evidence="1">The sequence shown here is derived from an EMBL/GenBank/DDBJ whole genome shotgun (WGS) entry which is preliminary data.</text>
</comment>